<evidence type="ECO:0000313" key="2">
    <source>
        <dbReference type="Proteomes" id="UP000194841"/>
    </source>
</evidence>
<accession>A0A244CPW3</accession>
<dbReference type="EMBL" id="MWPV01000003">
    <property type="protein sequence ID" value="OUL57635.1"/>
    <property type="molecule type" value="Genomic_DNA"/>
</dbReference>
<sequence length="168" mass="18389">MNKLTLCIASISALLILNDFNQRFISTDQHKTTTIEIELPQALQVPLLSQASFDALQLMYGSFQSEETEQNTQPGTAIPTAEQQAAQQGRLLTVFAGDNALTLKAVINDAQQYVLIAQKNLKTGQQEVVKYANGAELSGYVISVQSNIQVELTNNNQHISLMMYKGAA</sequence>
<gene>
    <name evidence="1" type="ORF">B1199_11250</name>
</gene>
<name>A0A244CPW3_PSEDV</name>
<dbReference type="AlphaFoldDB" id="A0A244CPW3"/>
<dbReference type="RefSeq" id="WP_086744221.1">
    <property type="nucleotide sequence ID" value="NZ_MWPV01000003.1"/>
</dbReference>
<dbReference type="Proteomes" id="UP000194841">
    <property type="component" value="Unassembled WGS sequence"/>
</dbReference>
<protein>
    <submittedName>
        <fullName evidence="1">Uncharacterized protein</fullName>
    </submittedName>
</protein>
<proteinExistence type="predicted"/>
<keyword evidence="2" id="KW-1185">Reference proteome</keyword>
<evidence type="ECO:0000313" key="1">
    <source>
        <dbReference type="EMBL" id="OUL57635.1"/>
    </source>
</evidence>
<comment type="caution">
    <text evidence="1">The sequence shown here is derived from an EMBL/GenBank/DDBJ whole genome shotgun (WGS) entry which is preliminary data.</text>
</comment>
<organism evidence="1 2">
    <name type="scientific">Pseudoalteromonas ulvae</name>
    <dbReference type="NCBI Taxonomy" id="107327"/>
    <lineage>
        <taxon>Bacteria</taxon>
        <taxon>Pseudomonadati</taxon>
        <taxon>Pseudomonadota</taxon>
        <taxon>Gammaproteobacteria</taxon>
        <taxon>Alteromonadales</taxon>
        <taxon>Pseudoalteromonadaceae</taxon>
        <taxon>Pseudoalteromonas</taxon>
    </lineage>
</organism>
<reference evidence="1 2" key="1">
    <citation type="submission" date="2017-02" db="EMBL/GenBank/DDBJ databases">
        <title>Pseudoalteromonas ulvae TC14 Genome.</title>
        <authorList>
            <person name="Molmeret M."/>
        </authorList>
    </citation>
    <scope>NUCLEOTIDE SEQUENCE [LARGE SCALE GENOMIC DNA]</scope>
    <source>
        <strain evidence="1">TC14</strain>
    </source>
</reference>